<evidence type="ECO:0000313" key="3">
    <source>
        <dbReference type="Proteomes" id="UP000229498"/>
    </source>
</evidence>
<keyword evidence="3" id="KW-1185">Reference proteome</keyword>
<dbReference type="Pfam" id="PF13410">
    <property type="entry name" value="GST_C_2"/>
    <property type="match status" value="1"/>
</dbReference>
<dbReference type="Pfam" id="PF13417">
    <property type="entry name" value="GST_N_3"/>
    <property type="match status" value="1"/>
</dbReference>
<accession>A0A2M9G3N0</accession>
<evidence type="ECO:0000259" key="1">
    <source>
        <dbReference type="Pfam" id="PF13417"/>
    </source>
</evidence>
<dbReference type="AlphaFoldDB" id="A0A2M9G3N0"/>
<dbReference type="Gene3D" id="3.40.30.110">
    <property type="match status" value="2"/>
</dbReference>
<dbReference type="SUPFAM" id="SSF47616">
    <property type="entry name" value="GST C-terminal domain-like"/>
    <property type="match status" value="1"/>
</dbReference>
<dbReference type="InterPro" id="IPR004045">
    <property type="entry name" value="Glutathione_S-Trfase_N"/>
</dbReference>
<dbReference type="GO" id="GO:0016740">
    <property type="term" value="F:transferase activity"/>
    <property type="evidence" value="ECO:0007669"/>
    <property type="project" value="UniProtKB-KW"/>
</dbReference>
<gene>
    <name evidence="2" type="ORF">CVT23_07965</name>
</gene>
<dbReference type="Proteomes" id="UP000229498">
    <property type="component" value="Unassembled WGS sequence"/>
</dbReference>
<organism evidence="2 3">
    <name type="scientific">Minwuia thermotolerans</name>
    <dbReference type="NCBI Taxonomy" id="2056226"/>
    <lineage>
        <taxon>Bacteria</taxon>
        <taxon>Pseudomonadati</taxon>
        <taxon>Pseudomonadota</taxon>
        <taxon>Alphaproteobacteria</taxon>
        <taxon>Minwuiales</taxon>
        <taxon>Minwuiaceae</taxon>
        <taxon>Minwuia</taxon>
    </lineage>
</organism>
<dbReference type="EMBL" id="PHIG01000029">
    <property type="protein sequence ID" value="PJK30308.1"/>
    <property type="molecule type" value="Genomic_DNA"/>
</dbReference>
<sequence>MLGLKRLAWSGVEIPSTLPKPDLVPLTGGYRKTPVMQIGADIYCDTRRIAEELERCWPEPSIMAGGRGLANVMSAFAEGPSFWTLAVYVMGANADVMPASFHEDRARMRGAAGADIKRIKASVPRHLEQLRPRLAWMADLFRDGRPFVAGDRPGLADFTLYHPLWFIRVNGPGVARVLEPHPALIAFMDRIAAIGHGEMRAMSAEAALDAAREAMPEPPAGVMANAEGWREGDLVEVTPTDYGREPVAGMLRGYGPEGITLVREDDRVGEVAVHFPRVGFAIRHARALCDAA</sequence>
<dbReference type="InterPro" id="IPR036282">
    <property type="entry name" value="Glutathione-S-Trfase_C_sf"/>
</dbReference>
<comment type="caution">
    <text evidence="2">The sequence shown here is derived from an EMBL/GenBank/DDBJ whole genome shotgun (WGS) entry which is preliminary data.</text>
</comment>
<feature type="domain" description="GST N-terminal" evidence="1">
    <location>
        <begin position="1"/>
        <end position="56"/>
    </location>
</feature>
<evidence type="ECO:0000313" key="2">
    <source>
        <dbReference type="EMBL" id="PJK30308.1"/>
    </source>
</evidence>
<dbReference type="CDD" id="cd00299">
    <property type="entry name" value="GST_C_family"/>
    <property type="match status" value="1"/>
</dbReference>
<protein>
    <submittedName>
        <fullName evidence="2">Glutathione S-transferase family protein</fullName>
    </submittedName>
</protein>
<proteinExistence type="predicted"/>
<keyword evidence="2" id="KW-0808">Transferase</keyword>
<reference evidence="2 3" key="1">
    <citation type="submission" date="2017-11" db="EMBL/GenBank/DDBJ databases">
        <title>Draft genome sequence of Rhizobiales bacterium SY3-13.</title>
        <authorList>
            <person name="Sun C."/>
        </authorList>
    </citation>
    <scope>NUCLEOTIDE SEQUENCE [LARGE SCALE GENOMIC DNA]</scope>
    <source>
        <strain evidence="2 3">SY3-13</strain>
    </source>
</reference>
<name>A0A2M9G3N0_9PROT</name>